<feature type="transmembrane region" description="Helical" evidence="9">
    <location>
        <begin position="12"/>
        <end position="30"/>
    </location>
</feature>
<evidence type="ECO:0000313" key="11">
    <source>
        <dbReference type="EMBL" id="KAF9475664.1"/>
    </source>
</evidence>
<keyword evidence="3 8" id="KW-0813">Transport</keyword>
<dbReference type="PROSITE" id="PS50850">
    <property type="entry name" value="MFS"/>
    <property type="match status" value="1"/>
</dbReference>
<evidence type="ECO:0000256" key="2">
    <source>
        <dbReference type="ARBA" id="ARBA00010992"/>
    </source>
</evidence>
<dbReference type="OrthoDB" id="4540492at2759"/>
<evidence type="ECO:0000256" key="8">
    <source>
        <dbReference type="RuleBase" id="RU003346"/>
    </source>
</evidence>
<feature type="transmembrane region" description="Helical" evidence="9">
    <location>
        <begin position="155"/>
        <end position="176"/>
    </location>
</feature>
<evidence type="ECO:0000256" key="4">
    <source>
        <dbReference type="ARBA" id="ARBA00022692"/>
    </source>
</evidence>
<feature type="transmembrane region" description="Helical" evidence="9">
    <location>
        <begin position="273"/>
        <end position="294"/>
    </location>
</feature>
<feature type="transmembrane region" description="Helical" evidence="9">
    <location>
        <begin position="436"/>
        <end position="455"/>
    </location>
</feature>
<feature type="transmembrane region" description="Helical" evidence="9">
    <location>
        <begin position="182"/>
        <end position="199"/>
    </location>
</feature>
<dbReference type="Proteomes" id="UP000807469">
    <property type="component" value="Unassembled WGS sequence"/>
</dbReference>
<evidence type="ECO:0000256" key="9">
    <source>
        <dbReference type="SAM" id="Phobius"/>
    </source>
</evidence>
<feature type="transmembrane region" description="Helical" evidence="9">
    <location>
        <begin position="100"/>
        <end position="120"/>
    </location>
</feature>
<dbReference type="InterPro" id="IPR020846">
    <property type="entry name" value="MFS_dom"/>
</dbReference>
<comment type="similarity">
    <text evidence="2 8">Belongs to the major facilitator superfamily. Sugar transporter (TC 2.A.1.1) family.</text>
</comment>
<dbReference type="AlphaFoldDB" id="A0A9P5YW59"/>
<gene>
    <name evidence="11" type="ORF">BDN70DRAFT_914865</name>
</gene>
<feature type="transmembrane region" description="Helical" evidence="9">
    <location>
        <begin position="366"/>
        <end position="387"/>
    </location>
</feature>
<keyword evidence="4 9" id="KW-0812">Transmembrane</keyword>
<evidence type="ECO:0000259" key="10">
    <source>
        <dbReference type="PROSITE" id="PS50850"/>
    </source>
</evidence>
<evidence type="ECO:0000256" key="1">
    <source>
        <dbReference type="ARBA" id="ARBA00004141"/>
    </source>
</evidence>
<dbReference type="GO" id="GO:0016020">
    <property type="term" value="C:membrane"/>
    <property type="evidence" value="ECO:0007669"/>
    <property type="project" value="UniProtKB-SubCell"/>
</dbReference>
<feature type="transmembrane region" description="Helical" evidence="9">
    <location>
        <begin position="306"/>
        <end position="329"/>
    </location>
</feature>
<feature type="transmembrane region" description="Helical" evidence="9">
    <location>
        <begin position="65"/>
        <end position="88"/>
    </location>
</feature>
<evidence type="ECO:0000256" key="6">
    <source>
        <dbReference type="ARBA" id="ARBA00023136"/>
    </source>
</evidence>
<organism evidence="11 12">
    <name type="scientific">Pholiota conissans</name>
    <dbReference type="NCBI Taxonomy" id="109636"/>
    <lineage>
        <taxon>Eukaryota</taxon>
        <taxon>Fungi</taxon>
        <taxon>Dikarya</taxon>
        <taxon>Basidiomycota</taxon>
        <taxon>Agaricomycotina</taxon>
        <taxon>Agaricomycetes</taxon>
        <taxon>Agaricomycetidae</taxon>
        <taxon>Agaricales</taxon>
        <taxon>Agaricineae</taxon>
        <taxon>Strophariaceae</taxon>
        <taxon>Pholiota</taxon>
    </lineage>
</organism>
<reference evidence="11" key="1">
    <citation type="submission" date="2020-11" db="EMBL/GenBank/DDBJ databases">
        <authorList>
            <consortium name="DOE Joint Genome Institute"/>
            <person name="Ahrendt S."/>
            <person name="Riley R."/>
            <person name="Andreopoulos W."/>
            <person name="Labutti K."/>
            <person name="Pangilinan J."/>
            <person name="Ruiz-Duenas F.J."/>
            <person name="Barrasa J.M."/>
            <person name="Sanchez-Garcia M."/>
            <person name="Camarero S."/>
            <person name="Miyauchi S."/>
            <person name="Serrano A."/>
            <person name="Linde D."/>
            <person name="Babiker R."/>
            <person name="Drula E."/>
            <person name="Ayuso-Fernandez I."/>
            <person name="Pacheco R."/>
            <person name="Padilla G."/>
            <person name="Ferreira P."/>
            <person name="Barriuso J."/>
            <person name="Kellner H."/>
            <person name="Castanera R."/>
            <person name="Alfaro M."/>
            <person name="Ramirez L."/>
            <person name="Pisabarro A.G."/>
            <person name="Kuo A."/>
            <person name="Tritt A."/>
            <person name="Lipzen A."/>
            <person name="He G."/>
            <person name="Yan M."/>
            <person name="Ng V."/>
            <person name="Cullen D."/>
            <person name="Martin F."/>
            <person name="Rosso M.-N."/>
            <person name="Henrissat B."/>
            <person name="Hibbett D."/>
            <person name="Martinez A.T."/>
            <person name="Grigoriev I.V."/>
        </authorList>
    </citation>
    <scope>NUCLEOTIDE SEQUENCE</scope>
    <source>
        <strain evidence="11">CIRM-BRFM 674</strain>
    </source>
</reference>
<evidence type="ECO:0000256" key="5">
    <source>
        <dbReference type="ARBA" id="ARBA00022989"/>
    </source>
</evidence>
<dbReference type="Pfam" id="PF00083">
    <property type="entry name" value="Sugar_tr"/>
    <property type="match status" value="1"/>
</dbReference>
<comment type="caution">
    <text evidence="11">The sequence shown here is derived from an EMBL/GenBank/DDBJ whole genome shotgun (WGS) entry which is preliminary data.</text>
</comment>
<feature type="transmembrane region" description="Helical" evidence="9">
    <location>
        <begin position="126"/>
        <end position="143"/>
    </location>
</feature>
<proteinExistence type="inferred from homology"/>
<name>A0A9P5YW59_9AGAR</name>
<dbReference type="PANTHER" id="PTHR23503">
    <property type="entry name" value="SOLUTE CARRIER FAMILY 2"/>
    <property type="match status" value="1"/>
</dbReference>
<protein>
    <submittedName>
        <fullName evidence="11">General substrate transporter</fullName>
    </submittedName>
</protein>
<feature type="transmembrane region" description="Helical" evidence="9">
    <location>
        <begin position="336"/>
        <end position="354"/>
    </location>
</feature>
<comment type="subcellular location">
    <subcellularLocation>
        <location evidence="1">Membrane</location>
        <topology evidence="1">Multi-pass membrane protein</topology>
    </subcellularLocation>
</comment>
<keyword evidence="5 9" id="KW-1133">Transmembrane helix</keyword>
<feature type="transmembrane region" description="Helical" evidence="9">
    <location>
        <begin position="399"/>
        <end position="421"/>
    </location>
</feature>
<dbReference type="PRINTS" id="PR00171">
    <property type="entry name" value="SUGRTRNSPORT"/>
</dbReference>
<dbReference type="GO" id="GO:0015149">
    <property type="term" value="F:hexose transmembrane transporter activity"/>
    <property type="evidence" value="ECO:0007669"/>
    <property type="project" value="TreeGrafter"/>
</dbReference>
<evidence type="ECO:0000313" key="12">
    <source>
        <dbReference type="Proteomes" id="UP000807469"/>
    </source>
</evidence>
<sequence>MPRNGASFTPYGWAVCLWALVVAFQYGYHISVLNQIQAVLTCKGSIPNAFPATPRLSDCVPMSDITFSLLTSIFTVGGLAGSLVANLVMDSAGRQGSNRICAIFMTVGTALMGLSNSLYLLLIGRFLIGIGSGLGLCVGPIYLAEIAPTKISGSVGVLTQLAIVSGIMLTQVAGINLAAPGLWRYVFFLSFCLAVLQYLSSSMITESPAFLLRTGRLDEHKTAARRLWGNSIPSLASEESLLATEQPESTDTSTLDNVTVPQVFSMKEFRKPLAIVSSAMLAQQVSGVNAVLYYSNDILSKSLPDLGAYISLGITIVNVIMTFPPIILIDKLGRRHLLLISTAGQLVSLFFLGYGLDSGASSLSSISILTFVMSFAFGLGPIPFVIIPEVSPAHAVSALSSVALSLNWIVNFIVGLAFLPIRNFLSGGDMYKEGQVFYAFMVIFAASAAWLFSVYKPGVGI</sequence>
<comment type="catalytic activity">
    <reaction evidence="7">
        <text>myo-inositol(out) + H(+)(out) = myo-inositol(in) + H(+)(in)</text>
        <dbReference type="Rhea" id="RHEA:60364"/>
        <dbReference type="ChEBI" id="CHEBI:15378"/>
        <dbReference type="ChEBI" id="CHEBI:17268"/>
    </reaction>
</comment>
<evidence type="ECO:0000256" key="7">
    <source>
        <dbReference type="ARBA" id="ARBA00049119"/>
    </source>
</evidence>
<dbReference type="InterPro" id="IPR005828">
    <property type="entry name" value="MFS_sugar_transport-like"/>
</dbReference>
<dbReference type="Gene3D" id="1.20.1250.20">
    <property type="entry name" value="MFS general substrate transporter like domains"/>
    <property type="match status" value="1"/>
</dbReference>
<dbReference type="InterPro" id="IPR036259">
    <property type="entry name" value="MFS_trans_sf"/>
</dbReference>
<accession>A0A9P5YW59</accession>
<dbReference type="EMBL" id="MU155323">
    <property type="protein sequence ID" value="KAF9475664.1"/>
    <property type="molecule type" value="Genomic_DNA"/>
</dbReference>
<evidence type="ECO:0000256" key="3">
    <source>
        <dbReference type="ARBA" id="ARBA00022448"/>
    </source>
</evidence>
<feature type="domain" description="Major facilitator superfamily (MFS) profile" evidence="10">
    <location>
        <begin position="15"/>
        <end position="459"/>
    </location>
</feature>
<dbReference type="InterPro" id="IPR045263">
    <property type="entry name" value="GLUT"/>
</dbReference>
<keyword evidence="6 9" id="KW-0472">Membrane</keyword>
<dbReference type="InterPro" id="IPR003663">
    <property type="entry name" value="Sugar/inositol_transpt"/>
</dbReference>
<keyword evidence="12" id="KW-1185">Reference proteome</keyword>
<dbReference type="PANTHER" id="PTHR23503:SF8">
    <property type="entry name" value="FACILITATED GLUCOSE TRANSPORTER PROTEIN 1"/>
    <property type="match status" value="1"/>
</dbReference>
<dbReference type="NCBIfam" id="TIGR00879">
    <property type="entry name" value="SP"/>
    <property type="match status" value="1"/>
</dbReference>
<dbReference type="SUPFAM" id="SSF103473">
    <property type="entry name" value="MFS general substrate transporter"/>
    <property type="match status" value="1"/>
</dbReference>